<evidence type="ECO:0000313" key="3">
    <source>
        <dbReference type="EMBL" id="KAL1263990.1"/>
    </source>
</evidence>
<evidence type="ECO:0000256" key="2">
    <source>
        <dbReference type="SAM" id="Phobius"/>
    </source>
</evidence>
<evidence type="ECO:0000256" key="1">
    <source>
        <dbReference type="SAM" id="MobiDB-lite"/>
    </source>
</evidence>
<keyword evidence="2" id="KW-0812">Transmembrane</keyword>
<evidence type="ECO:0000313" key="4">
    <source>
        <dbReference type="Proteomes" id="UP001558613"/>
    </source>
</evidence>
<feature type="region of interest" description="Disordered" evidence="1">
    <location>
        <begin position="61"/>
        <end position="80"/>
    </location>
</feature>
<feature type="transmembrane region" description="Helical" evidence="2">
    <location>
        <begin position="34"/>
        <end position="57"/>
    </location>
</feature>
<organism evidence="3 4">
    <name type="scientific">Cirrhinus molitorella</name>
    <name type="common">mud carp</name>
    <dbReference type="NCBI Taxonomy" id="172907"/>
    <lineage>
        <taxon>Eukaryota</taxon>
        <taxon>Metazoa</taxon>
        <taxon>Chordata</taxon>
        <taxon>Craniata</taxon>
        <taxon>Vertebrata</taxon>
        <taxon>Euteleostomi</taxon>
        <taxon>Actinopterygii</taxon>
        <taxon>Neopterygii</taxon>
        <taxon>Teleostei</taxon>
        <taxon>Ostariophysi</taxon>
        <taxon>Cypriniformes</taxon>
        <taxon>Cyprinidae</taxon>
        <taxon>Labeoninae</taxon>
        <taxon>Labeonini</taxon>
        <taxon>Cirrhinus</taxon>
    </lineage>
</organism>
<reference evidence="3 4" key="1">
    <citation type="submission" date="2023-09" db="EMBL/GenBank/DDBJ databases">
        <authorList>
            <person name="Wang M."/>
        </authorList>
    </citation>
    <scope>NUCLEOTIDE SEQUENCE [LARGE SCALE GENOMIC DNA]</scope>
    <source>
        <strain evidence="3">GT-2023</strain>
        <tissue evidence="3">Liver</tissue>
    </source>
</reference>
<proteinExistence type="predicted"/>
<comment type="caution">
    <text evidence="3">The sequence shown here is derived from an EMBL/GenBank/DDBJ whole genome shotgun (WGS) entry which is preliminary data.</text>
</comment>
<protein>
    <submittedName>
        <fullName evidence="3">Uncharacterized protein</fullName>
    </submittedName>
</protein>
<dbReference type="Proteomes" id="UP001558613">
    <property type="component" value="Unassembled WGS sequence"/>
</dbReference>
<keyword evidence="4" id="KW-1185">Reference proteome</keyword>
<sequence>MPLQSHTPLCSASISPAHDTRVCPRVCVRARARLVITSLSAAVLYLAWIIHATLLVAKKQHERAREREREREREKRKGGLLASASPLADWLKLVPLIGEQVWLEEEGRRVPANGCVGYVEEGGGGDSQI</sequence>
<feature type="compositionally biased region" description="Basic and acidic residues" evidence="1">
    <location>
        <begin position="63"/>
        <end position="77"/>
    </location>
</feature>
<keyword evidence="2" id="KW-1133">Transmembrane helix</keyword>
<gene>
    <name evidence="3" type="ORF">QQF64_004345</name>
</gene>
<keyword evidence="2" id="KW-0472">Membrane</keyword>
<dbReference type="EMBL" id="JAYMGO010000012">
    <property type="protein sequence ID" value="KAL1263990.1"/>
    <property type="molecule type" value="Genomic_DNA"/>
</dbReference>
<name>A0ABR3MFX7_9TELE</name>
<accession>A0ABR3MFX7</accession>